<dbReference type="EMBL" id="BARU01031770">
    <property type="protein sequence ID" value="GAH63576.1"/>
    <property type="molecule type" value="Genomic_DNA"/>
</dbReference>
<gene>
    <name evidence="2" type="ORF">S03H2_50197</name>
</gene>
<comment type="caution">
    <text evidence="2">The sequence shown here is derived from an EMBL/GenBank/DDBJ whole genome shotgun (WGS) entry which is preliminary data.</text>
</comment>
<dbReference type="InterPro" id="IPR001296">
    <property type="entry name" value="Glyco_trans_1"/>
</dbReference>
<dbReference type="Pfam" id="PF00534">
    <property type="entry name" value="Glycos_transf_1"/>
    <property type="match status" value="1"/>
</dbReference>
<accession>X1H099</accession>
<dbReference type="Gene3D" id="3.40.50.2000">
    <property type="entry name" value="Glycogen Phosphorylase B"/>
    <property type="match status" value="1"/>
</dbReference>
<proteinExistence type="predicted"/>
<reference evidence="2" key="1">
    <citation type="journal article" date="2014" name="Front. Microbiol.">
        <title>High frequency of phylogenetically diverse reductive dehalogenase-homologous genes in deep subseafloor sedimentary metagenomes.</title>
        <authorList>
            <person name="Kawai M."/>
            <person name="Futagami T."/>
            <person name="Toyoda A."/>
            <person name="Takaki Y."/>
            <person name="Nishi S."/>
            <person name="Hori S."/>
            <person name="Arai W."/>
            <person name="Tsubouchi T."/>
            <person name="Morono Y."/>
            <person name="Uchiyama I."/>
            <person name="Ito T."/>
            <person name="Fujiyama A."/>
            <person name="Inagaki F."/>
            <person name="Takami H."/>
        </authorList>
    </citation>
    <scope>NUCLEOTIDE SEQUENCE</scope>
    <source>
        <strain evidence="2">Expedition CK06-06</strain>
    </source>
</reference>
<dbReference type="GO" id="GO:0016757">
    <property type="term" value="F:glycosyltransferase activity"/>
    <property type="evidence" value="ECO:0007669"/>
    <property type="project" value="InterPro"/>
</dbReference>
<feature type="domain" description="Glycosyl transferase family 1" evidence="1">
    <location>
        <begin position="2"/>
        <end position="38"/>
    </location>
</feature>
<dbReference type="AlphaFoldDB" id="X1H099"/>
<organism evidence="2">
    <name type="scientific">marine sediment metagenome</name>
    <dbReference type="NCBI Taxonomy" id="412755"/>
    <lineage>
        <taxon>unclassified sequences</taxon>
        <taxon>metagenomes</taxon>
        <taxon>ecological metagenomes</taxon>
    </lineage>
</organism>
<name>X1H099_9ZZZZ</name>
<dbReference type="SUPFAM" id="SSF53756">
    <property type="entry name" value="UDP-Glycosyltransferase/glycogen phosphorylase"/>
    <property type="match status" value="1"/>
</dbReference>
<evidence type="ECO:0000313" key="2">
    <source>
        <dbReference type="EMBL" id="GAH63576.1"/>
    </source>
</evidence>
<protein>
    <recommendedName>
        <fullName evidence="1">Glycosyl transferase family 1 domain-containing protein</fullName>
    </recommendedName>
</protein>
<sequence length="40" mass="4450">MIEADARRTPVITSDVPGLRGLVRNRETGFLVKYGEVEGF</sequence>
<evidence type="ECO:0000259" key="1">
    <source>
        <dbReference type="Pfam" id="PF00534"/>
    </source>
</evidence>